<dbReference type="Gene3D" id="2.170.130.10">
    <property type="entry name" value="TonB-dependent receptor, plug domain"/>
    <property type="match status" value="1"/>
</dbReference>
<keyword evidence="5 10" id="KW-0812">Transmembrane</keyword>
<dbReference type="Pfam" id="PF00593">
    <property type="entry name" value="TonB_dep_Rec_b-barrel"/>
    <property type="match status" value="1"/>
</dbReference>
<keyword evidence="9 10" id="KW-0998">Cell outer membrane</keyword>
<proteinExistence type="inferred from homology"/>
<keyword evidence="16" id="KW-1185">Reference proteome</keyword>
<comment type="caution">
    <text evidence="15">The sequence shown here is derived from an EMBL/GenBank/DDBJ whole genome shotgun (WGS) entry which is preliminary data.</text>
</comment>
<evidence type="ECO:0000256" key="12">
    <source>
        <dbReference type="SAM" id="SignalP"/>
    </source>
</evidence>
<keyword evidence="8 15" id="KW-0675">Receptor</keyword>
<dbReference type="SUPFAM" id="SSF56935">
    <property type="entry name" value="Porins"/>
    <property type="match status" value="1"/>
</dbReference>
<evidence type="ECO:0000256" key="9">
    <source>
        <dbReference type="ARBA" id="ARBA00023237"/>
    </source>
</evidence>
<comment type="similarity">
    <text evidence="2 10 11">Belongs to the TonB-dependent receptor family.</text>
</comment>
<keyword evidence="12" id="KW-0732">Signal</keyword>
<keyword evidence="4 10" id="KW-1134">Transmembrane beta strand</keyword>
<evidence type="ECO:0000259" key="13">
    <source>
        <dbReference type="Pfam" id="PF00593"/>
    </source>
</evidence>
<dbReference type="GO" id="GO:0009279">
    <property type="term" value="C:cell outer membrane"/>
    <property type="evidence" value="ECO:0007669"/>
    <property type="project" value="UniProtKB-SubCell"/>
</dbReference>
<evidence type="ECO:0000256" key="7">
    <source>
        <dbReference type="ARBA" id="ARBA00023136"/>
    </source>
</evidence>
<evidence type="ECO:0000256" key="11">
    <source>
        <dbReference type="RuleBase" id="RU003357"/>
    </source>
</evidence>
<accession>A0A7X5ZHA4</accession>
<dbReference type="Proteomes" id="UP000490980">
    <property type="component" value="Unassembled WGS sequence"/>
</dbReference>
<dbReference type="PROSITE" id="PS52016">
    <property type="entry name" value="TONB_DEPENDENT_REC_3"/>
    <property type="match status" value="1"/>
</dbReference>
<dbReference type="EMBL" id="JAARLZ010000002">
    <property type="protein sequence ID" value="NII05375.1"/>
    <property type="molecule type" value="Genomic_DNA"/>
</dbReference>
<sequence length="791" mass="85306">MFQPHADRPNLSASLALGLAFGALATFAPGAHAAENDADTPKKQTSNLPSIQVDAQAATPYKIDEVSSPRFTQPLRDTPQSITIVPKAVLDEQNAQTLQDVLRNVPGITFMSGEGNLGWGDLFTIRGFSSEQSLTVDGVRDGGMSSRTDTFDLDQVEVYKGTGSVESGVAAVGGSVNLVSKEAKLADFNHVSIGAGSAEYRRLTADINHKLGDGTALRINVMGHRNGVVDRDTTDYDRRGVAASLGFGLDGPTHVYIDGFHQRDRNVPDGGIPIQRGTHGDPMPGVPRSAWYGAAGIYTQQTASDSLTLKIEHEASDDVHLRNQTRWQRTDNFSALSPARFFSAGANGKKTCTGPRCATLGYIGVGPLSNASGVPSYTGFANLDNQDYGILRGNDFGTSTRYTMLDNQSDVTLHFNTGTWKHDLVTGIELYRESYGGLARNAYVPAGDLWFNLSDPSHDFPGTWTRKGLGQPRSTVTDAAAYVSDTITLAPQWQALASLRYDYWQARTTQVGTKPTRSDDGAWSGRAGVVYKPVEPGSIYVSYSQAAEPSALGATTNNLIYGSVSTNAYTPAKSSTWELGSKWDLLDGQLGLTGAVFRTQLSNSWEYQEGETSPVRALPAKRVDGFELGAQGQLSDRWSIFAGLSRLISRQTKGANEGLAAKNVPGWSGNLWTTYAVTPDLSLSYGAQYVGKQRFSDNRYVGGQNNNSSYAVGPSGVYPIYVLDTDKAPSYWVHSLAARYRVNDHLHLNLSVNNLFNTFYYARIGASLDGFQLYGVPGAGRTTVVSADLSF</sequence>
<reference evidence="15 16" key="1">
    <citation type="submission" date="2020-03" db="EMBL/GenBank/DDBJ databases">
        <authorList>
            <person name="Lai Q."/>
        </authorList>
    </citation>
    <scope>NUCLEOTIDE SEQUENCE [LARGE SCALE GENOMIC DNA]</scope>
    <source>
        <strain evidence="15 16">CCUG 25036</strain>
    </source>
</reference>
<evidence type="ECO:0000256" key="1">
    <source>
        <dbReference type="ARBA" id="ARBA00004571"/>
    </source>
</evidence>
<keyword evidence="6 11" id="KW-0798">TonB box</keyword>
<dbReference type="InterPro" id="IPR036942">
    <property type="entry name" value="Beta-barrel_TonB_sf"/>
</dbReference>
<dbReference type="CDD" id="cd01347">
    <property type="entry name" value="ligand_gated_channel"/>
    <property type="match status" value="1"/>
</dbReference>
<evidence type="ECO:0000313" key="15">
    <source>
        <dbReference type="EMBL" id="NII05375.1"/>
    </source>
</evidence>
<protein>
    <submittedName>
        <fullName evidence="15">TonB-dependent siderophore receptor</fullName>
    </submittedName>
</protein>
<dbReference type="GO" id="GO:0015891">
    <property type="term" value="P:siderophore transport"/>
    <property type="evidence" value="ECO:0007669"/>
    <property type="project" value="InterPro"/>
</dbReference>
<evidence type="ECO:0000256" key="3">
    <source>
        <dbReference type="ARBA" id="ARBA00022448"/>
    </source>
</evidence>
<feature type="domain" description="TonB-dependent receptor plug" evidence="14">
    <location>
        <begin position="75"/>
        <end position="174"/>
    </location>
</feature>
<dbReference type="NCBIfam" id="TIGR01783">
    <property type="entry name" value="TonB-siderophor"/>
    <property type="match status" value="1"/>
</dbReference>
<evidence type="ECO:0000256" key="10">
    <source>
        <dbReference type="PROSITE-ProRule" id="PRU01360"/>
    </source>
</evidence>
<evidence type="ECO:0000313" key="16">
    <source>
        <dbReference type="Proteomes" id="UP000490980"/>
    </source>
</evidence>
<comment type="subcellular location">
    <subcellularLocation>
        <location evidence="1 10">Cell outer membrane</location>
        <topology evidence="1 10">Multi-pass membrane protein</topology>
    </subcellularLocation>
</comment>
<name>A0A7X5ZHA4_9GAMM</name>
<evidence type="ECO:0000256" key="8">
    <source>
        <dbReference type="ARBA" id="ARBA00023170"/>
    </source>
</evidence>
<feature type="chain" id="PRO_5031072425" evidence="12">
    <location>
        <begin position="34"/>
        <end position="791"/>
    </location>
</feature>
<keyword evidence="3 10" id="KW-0813">Transport</keyword>
<evidence type="ECO:0000256" key="4">
    <source>
        <dbReference type="ARBA" id="ARBA00022452"/>
    </source>
</evidence>
<feature type="signal peptide" evidence="12">
    <location>
        <begin position="1"/>
        <end position="33"/>
    </location>
</feature>
<dbReference type="RefSeq" id="WP_166946492.1">
    <property type="nucleotide sequence ID" value="NZ_JAARLZ010000002.1"/>
</dbReference>
<evidence type="ECO:0000256" key="2">
    <source>
        <dbReference type="ARBA" id="ARBA00009810"/>
    </source>
</evidence>
<keyword evidence="7 10" id="KW-0472">Membrane</keyword>
<dbReference type="AlphaFoldDB" id="A0A7X5ZHA4"/>
<dbReference type="InterPro" id="IPR012910">
    <property type="entry name" value="Plug_dom"/>
</dbReference>
<dbReference type="GO" id="GO:0015344">
    <property type="term" value="F:siderophore uptake transmembrane transporter activity"/>
    <property type="evidence" value="ECO:0007669"/>
    <property type="project" value="TreeGrafter"/>
</dbReference>
<gene>
    <name evidence="15" type="ORF">HBF25_03105</name>
</gene>
<organism evidence="15 16">
    <name type="scientific">Luteibacter anthropi</name>
    <dbReference type="NCBI Taxonomy" id="564369"/>
    <lineage>
        <taxon>Bacteria</taxon>
        <taxon>Pseudomonadati</taxon>
        <taxon>Pseudomonadota</taxon>
        <taxon>Gammaproteobacteria</taxon>
        <taxon>Lysobacterales</taxon>
        <taxon>Rhodanobacteraceae</taxon>
        <taxon>Luteibacter</taxon>
    </lineage>
</organism>
<evidence type="ECO:0000256" key="6">
    <source>
        <dbReference type="ARBA" id="ARBA00023077"/>
    </source>
</evidence>
<dbReference type="InterPro" id="IPR039426">
    <property type="entry name" value="TonB-dep_rcpt-like"/>
</dbReference>
<dbReference type="InterPro" id="IPR037066">
    <property type="entry name" value="Plug_dom_sf"/>
</dbReference>
<dbReference type="GO" id="GO:0038023">
    <property type="term" value="F:signaling receptor activity"/>
    <property type="evidence" value="ECO:0007669"/>
    <property type="project" value="InterPro"/>
</dbReference>
<dbReference type="Pfam" id="PF07715">
    <property type="entry name" value="Plug"/>
    <property type="match status" value="1"/>
</dbReference>
<dbReference type="Gene3D" id="2.40.170.20">
    <property type="entry name" value="TonB-dependent receptor, beta-barrel domain"/>
    <property type="match status" value="1"/>
</dbReference>
<evidence type="ECO:0000259" key="14">
    <source>
        <dbReference type="Pfam" id="PF07715"/>
    </source>
</evidence>
<dbReference type="PANTHER" id="PTHR32552:SF83">
    <property type="entry name" value="BLR3904 PROTEIN"/>
    <property type="match status" value="1"/>
</dbReference>
<dbReference type="InterPro" id="IPR000531">
    <property type="entry name" value="Beta-barrel_TonB"/>
</dbReference>
<dbReference type="PANTHER" id="PTHR32552">
    <property type="entry name" value="FERRICHROME IRON RECEPTOR-RELATED"/>
    <property type="match status" value="1"/>
</dbReference>
<dbReference type="InterPro" id="IPR010105">
    <property type="entry name" value="TonB_sidphr_rcpt"/>
</dbReference>
<feature type="domain" description="TonB-dependent receptor-like beta-barrel" evidence="13">
    <location>
        <begin position="259"/>
        <end position="755"/>
    </location>
</feature>
<evidence type="ECO:0000256" key="5">
    <source>
        <dbReference type="ARBA" id="ARBA00022692"/>
    </source>
</evidence>